<dbReference type="EMBL" id="CP155447">
    <property type="protein sequence ID" value="XBH06073.1"/>
    <property type="molecule type" value="Genomic_DNA"/>
</dbReference>
<keyword evidence="1" id="KW-0812">Transmembrane</keyword>
<evidence type="ECO:0000256" key="1">
    <source>
        <dbReference type="SAM" id="Phobius"/>
    </source>
</evidence>
<name>A0AAU7CM36_9BACT</name>
<evidence type="ECO:0000313" key="2">
    <source>
        <dbReference type="EMBL" id="XBH06073.1"/>
    </source>
</evidence>
<dbReference type="AlphaFoldDB" id="A0AAU7CM36"/>
<proteinExistence type="predicted"/>
<keyword evidence="1" id="KW-0472">Membrane</keyword>
<accession>A0AAU7CM36</accession>
<organism evidence="2">
    <name type="scientific">Singulisphaera sp. Ch08</name>
    <dbReference type="NCBI Taxonomy" id="3120278"/>
    <lineage>
        <taxon>Bacteria</taxon>
        <taxon>Pseudomonadati</taxon>
        <taxon>Planctomycetota</taxon>
        <taxon>Planctomycetia</taxon>
        <taxon>Isosphaerales</taxon>
        <taxon>Isosphaeraceae</taxon>
        <taxon>Singulisphaera</taxon>
    </lineage>
</organism>
<protein>
    <submittedName>
        <fullName evidence="2">Uncharacterized protein</fullName>
    </submittedName>
</protein>
<sequence length="381" mass="42975">MKFSGVPLIILSFATVAANIAPSPAQGEDTDQLMRSIRTAWSNRQEKILTGHFEWSESCFYPKGSMSKSMIDIPHGTEVPKTDTSLTAICTMTFDKSRMHHSVEGSIWSSITLGHVKQKEDAVFDGISFRKWINVENAEYTTGIIPRDKYMPNVTHLKNLALTLHFRPLDSFYGFNDLDNCKVDAKRVPFRGVDCVRLRRTRELVEDIWYLDPNRNFAIIRAEQSIGIHTISFYDVEYTTINSVLVPSKWKGEALYKNGDMKFSFESNITASDVNSKIDTEKLSQAFPAGTVVFDATKPDTDNKHSYIAKQGGGKRYISHEERARQVPYRVLLANDGSSTGPKSLPSRHPFLLSLLISATVLVIMLFIKGNKRATHLPMRT</sequence>
<dbReference type="RefSeq" id="WP_406698925.1">
    <property type="nucleotide sequence ID" value="NZ_CP155447.1"/>
</dbReference>
<gene>
    <name evidence="2" type="ORF">V5E97_08560</name>
</gene>
<feature type="transmembrane region" description="Helical" evidence="1">
    <location>
        <begin position="351"/>
        <end position="370"/>
    </location>
</feature>
<reference evidence="2" key="1">
    <citation type="submission" date="2024-05" db="EMBL/GenBank/DDBJ databases">
        <title>Planctomycetes of the genus Singulisphaera possess chitinolytic capabilities.</title>
        <authorList>
            <person name="Ivanova A."/>
        </authorList>
    </citation>
    <scope>NUCLEOTIDE SEQUENCE</scope>
    <source>
        <strain evidence="2">Ch08T</strain>
    </source>
</reference>
<keyword evidence="1" id="KW-1133">Transmembrane helix</keyword>